<feature type="compositionally biased region" description="Polar residues" evidence="1">
    <location>
        <begin position="181"/>
        <end position="199"/>
    </location>
</feature>
<feature type="region of interest" description="Disordered" evidence="1">
    <location>
        <begin position="133"/>
        <end position="155"/>
    </location>
</feature>
<organism evidence="2 3">
    <name type="scientific">Microbotryum saponariae</name>
    <dbReference type="NCBI Taxonomy" id="289078"/>
    <lineage>
        <taxon>Eukaryota</taxon>
        <taxon>Fungi</taxon>
        <taxon>Dikarya</taxon>
        <taxon>Basidiomycota</taxon>
        <taxon>Pucciniomycotina</taxon>
        <taxon>Microbotryomycetes</taxon>
        <taxon>Microbotryales</taxon>
        <taxon>Microbotryaceae</taxon>
        <taxon>Microbotryum</taxon>
    </lineage>
</organism>
<accession>A0A2X0KP07</accession>
<evidence type="ECO:0000256" key="1">
    <source>
        <dbReference type="SAM" id="MobiDB-lite"/>
    </source>
</evidence>
<keyword evidence="3" id="KW-1185">Reference proteome</keyword>
<feature type="region of interest" description="Disordered" evidence="1">
    <location>
        <begin position="180"/>
        <end position="294"/>
    </location>
</feature>
<evidence type="ECO:0000313" key="2">
    <source>
        <dbReference type="EMBL" id="SCZ90696.1"/>
    </source>
</evidence>
<evidence type="ECO:0000313" key="3">
    <source>
        <dbReference type="Proteomes" id="UP000249723"/>
    </source>
</evidence>
<feature type="region of interest" description="Disordered" evidence="1">
    <location>
        <begin position="1"/>
        <end position="78"/>
    </location>
</feature>
<feature type="compositionally biased region" description="Acidic residues" evidence="1">
    <location>
        <begin position="224"/>
        <end position="236"/>
    </location>
</feature>
<dbReference type="EMBL" id="FMWP01000014">
    <property type="protein sequence ID" value="SCZ90696.1"/>
    <property type="molecule type" value="Genomic_DNA"/>
</dbReference>
<protein>
    <submittedName>
        <fullName evidence="2">BZ3500_MvSof-1268-A1-R1_Chr1-3g02159 protein</fullName>
    </submittedName>
</protein>
<feature type="compositionally biased region" description="Basic and acidic residues" evidence="1">
    <location>
        <begin position="143"/>
        <end position="155"/>
    </location>
</feature>
<gene>
    <name evidence="2" type="ORF">BZ3500_MVSOF-1268-A1-R1_CHR1-3G02159</name>
</gene>
<proteinExistence type="predicted"/>
<reference evidence="3" key="1">
    <citation type="submission" date="2016-10" db="EMBL/GenBank/DDBJ databases">
        <authorList>
            <person name="Jeantristanb JTB J.-T."/>
            <person name="Ricardo R."/>
        </authorList>
    </citation>
    <scope>NUCLEOTIDE SEQUENCE [LARGE SCALE GENOMIC DNA]</scope>
</reference>
<dbReference type="Proteomes" id="UP000249723">
    <property type="component" value="Unassembled WGS sequence"/>
</dbReference>
<dbReference type="OrthoDB" id="10398473at2759"/>
<name>A0A2X0KP07_9BASI</name>
<dbReference type="AlphaFoldDB" id="A0A2X0KP07"/>
<feature type="compositionally biased region" description="Low complexity" evidence="1">
    <location>
        <begin position="47"/>
        <end position="62"/>
    </location>
</feature>
<sequence>MARPLHCSFRFELDGPRTRPPATFTTTGDPLKDSTNLVQTKDRRPRVVAAAPVNNSSDASSSGLSPHTAKPLTTSTTAASRVVVSPGPADDHHSGPTHLDLPEALHESQLLTVPRCRMVQSSTQPIIALRRKLQDATDDENDHDGQDKQRTNDERYNHLASTTTALPTWHSHIRLGRRSRYSSFAGSTTSAKLHRSPTTPRRYDTRPAQSESKPKVKDGFILTDSEDDDDDDDDEVGDKPRKRRPAEASWTVSDTEGTEDKTFQVMHSRPQHSTPYFDRPSNPPIAQGNQDGQSGLAATISARLDHLEAQLAPLINVLPRLIDVLTAPSLDNIRSDVGSAAKIFVSTPFLCKHHGSAPMFAVESDVKHRAFYKALMRHLPSALMQGRSELEDHIKRAQGDSALLGTTMKSWYKNLDVTITDEHVCWWRVLWQAVKQPDRKAMPETDLTETVSHKTANLPGSRSNSFAEKVNRVSSTLAEIAVGACLEGEYKHGREFDHQRFLTDQLAPVMPCHSGILTSQPGRRQNPMQISCLEVVDNPDHEISFASLVESCLQAEKEATQNPKSKRKRKKTGD</sequence>